<evidence type="ECO:0000313" key="3">
    <source>
        <dbReference type="Proteomes" id="UP001302274"/>
    </source>
</evidence>
<dbReference type="Proteomes" id="UP001302274">
    <property type="component" value="Unassembled WGS sequence"/>
</dbReference>
<dbReference type="RefSeq" id="WP_323576783.1">
    <property type="nucleotide sequence ID" value="NZ_JAYGJQ010000002.1"/>
</dbReference>
<reference evidence="2 3" key="1">
    <citation type="submission" date="2023-11" db="EMBL/GenBank/DDBJ databases">
        <title>A Novel Polar Bacteriovorax (B. antarcticus) Isolated from the Biocrust in Antarctica.</title>
        <authorList>
            <person name="Mun W."/>
            <person name="Choi S.Y."/>
            <person name="Mitchell R.J."/>
        </authorList>
    </citation>
    <scope>NUCLEOTIDE SEQUENCE [LARGE SCALE GENOMIC DNA]</scope>
    <source>
        <strain evidence="2 3">PP10</strain>
    </source>
</reference>
<dbReference type="Gene3D" id="3.50.50.60">
    <property type="entry name" value="FAD/NAD(P)-binding domain"/>
    <property type="match status" value="1"/>
</dbReference>
<protein>
    <submittedName>
        <fullName evidence="2">NAD(P)/FAD-dependent oxidoreductase</fullName>
    </submittedName>
</protein>
<dbReference type="SUPFAM" id="SSF51905">
    <property type="entry name" value="FAD/NAD(P)-binding domain"/>
    <property type="match status" value="1"/>
</dbReference>
<dbReference type="PANTHER" id="PTHR46313">
    <property type="match status" value="1"/>
</dbReference>
<dbReference type="EMBL" id="JAYGJQ010000002">
    <property type="protein sequence ID" value="MEA9356888.1"/>
    <property type="molecule type" value="Genomic_DNA"/>
</dbReference>
<dbReference type="Pfam" id="PF01593">
    <property type="entry name" value="Amino_oxidase"/>
    <property type="match status" value="1"/>
</dbReference>
<evidence type="ECO:0000259" key="1">
    <source>
        <dbReference type="Pfam" id="PF01593"/>
    </source>
</evidence>
<dbReference type="InterPro" id="IPR045892">
    <property type="entry name" value="CrtISO-like"/>
</dbReference>
<name>A0ABU5VX13_9BACT</name>
<keyword evidence="3" id="KW-1185">Reference proteome</keyword>
<gene>
    <name evidence="2" type="ORF">SHI21_11755</name>
</gene>
<dbReference type="PANTHER" id="PTHR46313:SF3">
    <property type="entry name" value="PROLYCOPENE ISOMERASE, CHLOROPLASTIC"/>
    <property type="match status" value="1"/>
</dbReference>
<dbReference type="InterPro" id="IPR002937">
    <property type="entry name" value="Amino_oxidase"/>
</dbReference>
<evidence type="ECO:0000313" key="2">
    <source>
        <dbReference type="EMBL" id="MEA9356888.1"/>
    </source>
</evidence>
<organism evidence="2 3">
    <name type="scientific">Bacteriovorax antarcticus</name>
    <dbReference type="NCBI Taxonomy" id="3088717"/>
    <lineage>
        <taxon>Bacteria</taxon>
        <taxon>Pseudomonadati</taxon>
        <taxon>Bdellovibrionota</taxon>
        <taxon>Bacteriovoracia</taxon>
        <taxon>Bacteriovoracales</taxon>
        <taxon>Bacteriovoracaceae</taxon>
        <taxon>Bacteriovorax</taxon>
    </lineage>
</organism>
<feature type="domain" description="Amine oxidase" evidence="1">
    <location>
        <begin position="13"/>
        <end position="281"/>
    </location>
</feature>
<comment type="caution">
    <text evidence="2">The sequence shown here is derived from an EMBL/GenBank/DDBJ whole genome shotgun (WGS) entry which is preliminary data.</text>
</comment>
<proteinExistence type="predicted"/>
<dbReference type="InterPro" id="IPR036188">
    <property type="entry name" value="FAD/NAD-bd_sf"/>
</dbReference>
<accession>A0ABU5VX13</accession>
<sequence>MEYDYIVIGAGSAGLSFAALMEKKGHSVAVLEAHSIPGGCSSYFERDGFIFDAGATTLSGLKKGRPLYNLIQQLDLKLELTNIDPGIVSILPSQTVNRFKNFDQWMEELKTKFPDIDHRTLWTKFLKIENQGWNLSTTFKNIPLRSFKKISSFFNFKTLGAVGTLPALLKSVDQELISQKITDPEYLSMIDEMLFITAQNNRQDTPLLMGSMGLGYPDDTFYATGGMKAFAHAIASNCSNIFYRNKVQKIVPVVSGFEVVTNKGVYKSKKLISTIPLWNHVDLFEDQKIKDFYLNYPALNPDECWSAFMIYLTIPTDRNRSSLYYQIHTDVIPHCDTRSFFVSLSHPDDKVRSINGRQVVTISTHTRANVWLGLEIDDYKKKKAESAEYILNILKDKFQLQDNDLQNIVTGSPKSFIKYTNRYNGLVGGIPHSLKRNPMDFLIAKSPIENFYMLGDTQFPGQGIAAVVLGAQNLTEYLTN</sequence>